<evidence type="ECO:0008006" key="4">
    <source>
        <dbReference type="Google" id="ProtNLM"/>
    </source>
</evidence>
<dbReference type="RefSeq" id="WP_341674109.1">
    <property type="nucleotide sequence ID" value="NZ_JBBYHV010000002.1"/>
</dbReference>
<gene>
    <name evidence="2" type="ORF">AAEO60_12860</name>
</gene>
<keyword evidence="3" id="KW-1185">Reference proteome</keyword>
<proteinExistence type="predicted"/>
<evidence type="ECO:0000256" key="1">
    <source>
        <dbReference type="SAM" id="MobiDB-lite"/>
    </source>
</evidence>
<name>A0ABU9IHR0_9SPHN</name>
<dbReference type="Proteomes" id="UP001497045">
    <property type="component" value="Unassembled WGS sequence"/>
</dbReference>
<feature type="region of interest" description="Disordered" evidence="1">
    <location>
        <begin position="1"/>
        <end position="29"/>
    </location>
</feature>
<sequence>MNTIFAGAHKHQNTLPCESKGPQAQTGNQSSFPALLSTLELRRLVAAMVD</sequence>
<dbReference type="EMBL" id="JBBYHV010000002">
    <property type="protein sequence ID" value="MEL1251559.1"/>
    <property type="molecule type" value="Genomic_DNA"/>
</dbReference>
<protein>
    <recommendedName>
        <fullName evidence="4">Transposase</fullName>
    </recommendedName>
</protein>
<reference evidence="2 3" key="1">
    <citation type="submission" date="2024-04" db="EMBL/GenBank/DDBJ databases">
        <title>Aurantiacibacter sp. DGU6 16S ribosomal RNA gene Genome sequencing and assembly.</title>
        <authorList>
            <person name="Park S."/>
        </authorList>
    </citation>
    <scope>NUCLEOTIDE SEQUENCE [LARGE SCALE GENOMIC DNA]</scope>
    <source>
        <strain evidence="2 3">DGU6</strain>
    </source>
</reference>
<evidence type="ECO:0000313" key="2">
    <source>
        <dbReference type="EMBL" id="MEL1251559.1"/>
    </source>
</evidence>
<comment type="caution">
    <text evidence="2">The sequence shown here is derived from an EMBL/GenBank/DDBJ whole genome shotgun (WGS) entry which is preliminary data.</text>
</comment>
<accession>A0ABU9IHR0</accession>
<evidence type="ECO:0000313" key="3">
    <source>
        <dbReference type="Proteomes" id="UP001497045"/>
    </source>
</evidence>
<organism evidence="2 3">
    <name type="scientific">Aurantiacibacter gilvus</name>
    <dbReference type="NCBI Taxonomy" id="3139141"/>
    <lineage>
        <taxon>Bacteria</taxon>
        <taxon>Pseudomonadati</taxon>
        <taxon>Pseudomonadota</taxon>
        <taxon>Alphaproteobacteria</taxon>
        <taxon>Sphingomonadales</taxon>
        <taxon>Erythrobacteraceae</taxon>
        <taxon>Aurantiacibacter</taxon>
    </lineage>
</organism>